<sequence length="309" mass="36619">MNILVIFGAFCQLKPITNSKSVINLAGINFTIFETFSYFSVTDNPIYNVVAIFMGISQLRLPNESFSHSIWLIFILFCLIIRTCWQSKMFEFMTSNMRKPLPESIDDLKKMNYTIMVVENHLNYNNELLNELEISTVITKADILYKTYIDILEEKLEKKFALLITSEWHHFLNLTFKRSLPILHSEKLQKMIYFNFMKNDIILSQIDEILSSFIQSGIAKNLYDYGLWLIAKPFIEEIEDTRRILSMSDLEFDFVIFLIVLCASFCCFICELFWVNLVNYGKKFLRKFFGLIEFLRILKTIMNVYHDRW</sequence>
<keyword evidence="1" id="KW-0472">Membrane</keyword>
<comment type="caution">
    <text evidence="2">The sequence shown here is derived from an EMBL/GenBank/DDBJ whole genome shotgun (WGS) entry which is preliminary data.</text>
</comment>
<evidence type="ECO:0000313" key="3">
    <source>
        <dbReference type="Proteomes" id="UP001107558"/>
    </source>
</evidence>
<feature type="transmembrane region" description="Helical" evidence="1">
    <location>
        <begin position="252"/>
        <end position="275"/>
    </location>
</feature>
<keyword evidence="1" id="KW-1133">Transmembrane helix</keyword>
<evidence type="ECO:0000313" key="2">
    <source>
        <dbReference type="EMBL" id="KAG5671226.1"/>
    </source>
</evidence>
<dbReference type="AlphaFoldDB" id="A0A9J6BN74"/>
<keyword evidence="1" id="KW-0812">Transmembrane</keyword>
<accession>A0A9J6BN74</accession>
<reference evidence="2" key="1">
    <citation type="submission" date="2021-03" db="EMBL/GenBank/DDBJ databases">
        <title>Chromosome level genome of the anhydrobiotic midge Polypedilum vanderplanki.</title>
        <authorList>
            <person name="Yoshida Y."/>
            <person name="Kikawada T."/>
            <person name="Gusev O."/>
        </authorList>
    </citation>
    <scope>NUCLEOTIDE SEQUENCE</scope>
    <source>
        <strain evidence="2">NIAS01</strain>
        <tissue evidence="2">Whole body or cell culture</tissue>
    </source>
</reference>
<proteinExistence type="predicted"/>
<name>A0A9J6BN74_POLVA</name>
<dbReference type="Proteomes" id="UP001107558">
    <property type="component" value="Chromosome 3"/>
</dbReference>
<evidence type="ECO:0000256" key="1">
    <source>
        <dbReference type="SAM" id="Phobius"/>
    </source>
</evidence>
<dbReference type="EMBL" id="JADBJN010000003">
    <property type="protein sequence ID" value="KAG5671226.1"/>
    <property type="molecule type" value="Genomic_DNA"/>
</dbReference>
<dbReference type="OrthoDB" id="8050636at2759"/>
<gene>
    <name evidence="2" type="ORF">PVAND_001435</name>
</gene>
<organism evidence="2 3">
    <name type="scientific">Polypedilum vanderplanki</name>
    <name type="common">Sleeping chironomid midge</name>
    <dbReference type="NCBI Taxonomy" id="319348"/>
    <lineage>
        <taxon>Eukaryota</taxon>
        <taxon>Metazoa</taxon>
        <taxon>Ecdysozoa</taxon>
        <taxon>Arthropoda</taxon>
        <taxon>Hexapoda</taxon>
        <taxon>Insecta</taxon>
        <taxon>Pterygota</taxon>
        <taxon>Neoptera</taxon>
        <taxon>Endopterygota</taxon>
        <taxon>Diptera</taxon>
        <taxon>Nematocera</taxon>
        <taxon>Chironomoidea</taxon>
        <taxon>Chironomidae</taxon>
        <taxon>Chironominae</taxon>
        <taxon>Polypedilum</taxon>
        <taxon>Polypedilum</taxon>
    </lineage>
</organism>
<protein>
    <submittedName>
        <fullName evidence="2">Uncharacterized protein</fullName>
    </submittedName>
</protein>
<keyword evidence="3" id="KW-1185">Reference proteome</keyword>